<protein>
    <recommendedName>
        <fullName evidence="2">Protein-glutamine gamma-glutamyltransferase-like C-terminal domain-containing protein</fullName>
    </recommendedName>
</protein>
<keyword evidence="1" id="KW-0472">Membrane</keyword>
<dbReference type="EMBL" id="BAAAES010000010">
    <property type="protein sequence ID" value="GAA0674674.1"/>
    <property type="molecule type" value="Genomic_DNA"/>
</dbReference>
<evidence type="ECO:0000259" key="2">
    <source>
        <dbReference type="Pfam" id="PF13559"/>
    </source>
</evidence>
<dbReference type="InterPro" id="IPR025403">
    <property type="entry name" value="TgpA-like_C"/>
</dbReference>
<organism evidence="3 4">
    <name type="scientific">Sphingomonas insulae</name>
    <dbReference type="NCBI Taxonomy" id="424800"/>
    <lineage>
        <taxon>Bacteria</taxon>
        <taxon>Pseudomonadati</taxon>
        <taxon>Pseudomonadota</taxon>
        <taxon>Alphaproteobacteria</taxon>
        <taxon>Sphingomonadales</taxon>
        <taxon>Sphingomonadaceae</taxon>
        <taxon>Sphingomonas</taxon>
    </lineage>
</organism>
<dbReference type="Pfam" id="PF13559">
    <property type="entry name" value="DUF4129"/>
    <property type="match status" value="1"/>
</dbReference>
<dbReference type="Proteomes" id="UP001500238">
    <property type="component" value="Unassembled WGS sequence"/>
</dbReference>
<evidence type="ECO:0000313" key="4">
    <source>
        <dbReference type="Proteomes" id="UP001500238"/>
    </source>
</evidence>
<keyword evidence="1" id="KW-0812">Transmembrane</keyword>
<dbReference type="RefSeq" id="WP_249054984.1">
    <property type="nucleotide sequence ID" value="NZ_BAAAES010000010.1"/>
</dbReference>
<accession>A0ABN1HZ00</accession>
<keyword evidence="4" id="KW-1185">Reference proteome</keyword>
<gene>
    <name evidence="3" type="ORF">GCM10009102_28450</name>
</gene>
<feature type="domain" description="Protein-glutamine gamma-glutamyltransferase-like C-terminal" evidence="2">
    <location>
        <begin position="154"/>
        <end position="212"/>
    </location>
</feature>
<comment type="caution">
    <text evidence="3">The sequence shown here is derived from an EMBL/GenBank/DDBJ whole genome shotgun (WGS) entry which is preliminary data.</text>
</comment>
<sequence>MADRLAAAHAALRADPSIQFTLTRPPPPPKMPEWLETLGRWIEALFRPVGRLLRWIAGLMPDAPYARILLWTLLAAVVAAVIWMVVERIRSGEWRLPRRRRRTVETAVAEDESWRPDAAPARAWLREADRLAAAGRFAEAIHYLLFHSIDDIARRRPQLRRPSLTARELASATLLPVAVRPSFASIAALVERSLFGGRPVDDADWQAARTAYADLALPQSWRS</sequence>
<proteinExistence type="predicted"/>
<keyword evidence="1" id="KW-1133">Transmembrane helix</keyword>
<name>A0ABN1HZ00_9SPHN</name>
<feature type="transmembrane region" description="Helical" evidence="1">
    <location>
        <begin position="68"/>
        <end position="86"/>
    </location>
</feature>
<evidence type="ECO:0000313" key="3">
    <source>
        <dbReference type="EMBL" id="GAA0674674.1"/>
    </source>
</evidence>
<reference evidence="3 4" key="1">
    <citation type="journal article" date="2019" name="Int. J. Syst. Evol. Microbiol.">
        <title>The Global Catalogue of Microorganisms (GCM) 10K type strain sequencing project: providing services to taxonomists for standard genome sequencing and annotation.</title>
        <authorList>
            <consortium name="The Broad Institute Genomics Platform"/>
            <consortium name="The Broad Institute Genome Sequencing Center for Infectious Disease"/>
            <person name="Wu L."/>
            <person name="Ma J."/>
        </authorList>
    </citation>
    <scope>NUCLEOTIDE SEQUENCE [LARGE SCALE GENOMIC DNA]</scope>
    <source>
        <strain evidence="3 4">JCM 14603</strain>
    </source>
</reference>
<evidence type="ECO:0000256" key="1">
    <source>
        <dbReference type="SAM" id="Phobius"/>
    </source>
</evidence>